<evidence type="ECO:0000313" key="1">
    <source>
        <dbReference type="EMBL" id="EEH46339.1"/>
    </source>
</evidence>
<sequence>MLLPDKNLRAIPPPIPSSLAHPLSTSWPRITADPGRESLDLRNSVFDLNSALAYGGNKTRTLEQLVAEGHAQGCATLVSNGGVQSNHARQADCLGGPSRPGALGRVGRNPGYETVGNMQFSRICTLTNLASAFEHKIHGPRVCLRSWD</sequence>
<dbReference type="Gene3D" id="3.40.50.1100">
    <property type="match status" value="2"/>
</dbReference>
<accession>C1G5I2</accession>
<organism evidence="1 2">
    <name type="scientific">Paracoccidioides brasiliensis (strain Pb18)</name>
    <dbReference type="NCBI Taxonomy" id="502780"/>
    <lineage>
        <taxon>Eukaryota</taxon>
        <taxon>Fungi</taxon>
        <taxon>Dikarya</taxon>
        <taxon>Ascomycota</taxon>
        <taxon>Pezizomycotina</taxon>
        <taxon>Eurotiomycetes</taxon>
        <taxon>Eurotiomycetidae</taxon>
        <taxon>Onygenales</taxon>
        <taxon>Ajellomycetaceae</taxon>
        <taxon>Paracoccidioides</taxon>
    </lineage>
</organism>
<keyword evidence="2" id="KW-1185">Reference proteome</keyword>
<proteinExistence type="predicted"/>
<gene>
    <name evidence="1" type="ORF">PADG_02437</name>
</gene>
<dbReference type="Proteomes" id="UP000001628">
    <property type="component" value="Unassembled WGS sequence"/>
</dbReference>
<dbReference type="InParanoid" id="C1G5I2"/>
<evidence type="ECO:0000313" key="2">
    <source>
        <dbReference type="Proteomes" id="UP000001628"/>
    </source>
</evidence>
<dbReference type="SUPFAM" id="SSF53686">
    <property type="entry name" value="Tryptophan synthase beta subunit-like PLP-dependent enzymes"/>
    <property type="match status" value="1"/>
</dbReference>
<dbReference type="EMBL" id="KN275959">
    <property type="protein sequence ID" value="EEH46339.1"/>
    <property type="molecule type" value="Genomic_DNA"/>
</dbReference>
<dbReference type="GeneID" id="22581915"/>
<dbReference type="KEGG" id="pbn:PADG_02437"/>
<dbReference type="AlphaFoldDB" id="C1G5I2"/>
<protein>
    <submittedName>
        <fullName evidence="1">Uncharacterized protein</fullName>
    </submittedName>
</protein>
<dbReference type="HOGENOM" id="CLU_1759377_0_0_1"/>
<dbReference type="RefSeq" id="XP_010758453.1">
    <property type="nucleotide sequence ID" value="XM_010760151.1"/>
</dbReference>
<dbReference type="VEuPathDB" id="FungiDB:PADG_02437"/>
<reference evidence="1 2" key="1">
    <citation type="journal article" date="2011" name="PLoS Genet.">
        <title>Comparative genomic analysis of human fungal pathogens causing paracoccidioidomycosis.</title>
        <authorList>
            <person name="Desjardins C.A."/>
            <person name="Champion M.D."/>
            <person name="Holder J.W."/>
            <person name="Muszewska A."/>
            <person name="Goldberg J."/>
            <person name="Bailao A.M."/>
            <person name="Brigido M.M."/>
            <person name="Ferreira M.E."/>
            <person name="Garcia A.M."/>
            <person name="Grynberg M."/>
            <person name="Gujja S."/>
            <person name="Heiman D.I."/>
            <person name="Henn M.R."/>
            <person name="Kodira C.D."/>
            <person name="Leon-Narvaez H."/>
            <person name="Longo L.V."/>
            <person name="Ma L.J."/>
            <person name="Malavazi I."/>
            <person name="Matsuo A.L."/>
            <person name="Morais F.V."/>
            <person name="Pereira M."/>
            <person name="Rodriguez-Brito S."/>
            <person name="Sakthikumar S."/>
            <person name="Salem-Izacc S.M."/>
            <person name="Sykes S.M."/>
            <person name="Teixeira M.M."/>
            <person name="Vallejo M.C."/>
            <person name="Walter M.E."/>
            <person name="Yandava C."/>
            <person name="Young S."/>
            <person name="Zeng Q."/>
            <person name="Zucker J."/>
            <person name="Felipe M.S."/>
            <person name="Goldman G.H."/>
            <person name="Haas B.J."/>
            <person name="McEwen J.G."/>
            <person name="Nino-Vega G."/>
            <person name="Puccia R."/>
            <person name="San-Blas G."/>
            <person name="Soares C.M."/>
            <person name="Birren B.W."/>
            <person name="Cuomo C.A."/>
        </authorList>
    </citation>
    <scope>NUCLEOTIDE SEQUENCE [LARGE SCALE GENOMIC DNA]</scope>
    <source>
        <strain evidence="1 2">Pb18</strain>
    </source>
</reference>
<dbReference type="eggNOG" id="ENOG502QPS1">
    <property type="taxonomic scope" value="Eukaryota"/>
</dbReference>
<name>C1G5I2_PARBD</name>
<dbReference type="InterPro" id="IPR036052">
    <property type="entry name" value="TrpB-like_PALP_sf"/>
</dbReference>
<dbReference type="OrthoDB" id="10266364at2759"/>